<comment type="similarity">
    <text evidence="2">Belongs to the nucleoporin Nup133 family.</text>
</comment>
<comment type="subcellular location">
    <subcellularLocation>
        <location evidence="1">Nucleus envelope</location>
    </subcellularLocation>
</comment>
<dbReference type="InterPro" id="IPR037624">
    <property type="entry name" value="Nup133-like"/>
</dbReference>
<dbReference type="InterPro" id="IPR007187">
    <property type="entry name" value="Nucleoporin_Nup133/Nup155_C"/>
</dbReference>
<dbReference type="GO" id="GO:0006606">
    <property type="term" value="P:protein import into nucleus"/>
    <property type="evidence" value="ECO:0007669"/>
    <property type="project" value="TreeGrafter"/>
</dbReference>
<evidence type="ECO:0008006" key="13">
    <source>
        <dbReference type="Google" id="ProtNLM"/>
    </source>
</evidence>
<feature type="region of interest" description="Disordered" evidence="8">
    <location>
        <begin position="1"/>
        <end position="76"/>
    </location>
</feature>
<keyword evidence="3" id="KW-0813">Transport</keyword>
<dbReference type="InterPro" id="IPR014908">
    <property type="entry name" value="Nucleoporin_Nup133/Nup155_N"/>
</dbReference>
<evidence type="ECO:0000256" key="5">
    <source>
        <dbReference type="ARBA" id="ARBA00022927"/>
    </source>
</evidence>
<dbReference type="Proteomes" id="UP000305948">
    <property type="component" value="Unassembled WGS sequence"/>
</dbReference>
<dbReference type="STRING" id="5364.A0A5C3NDV8"/>
<dbReference type="InterPro" id="IPR015943">
    <property type="entry name" value="WD40/YVTN_repeat-like_dom_sf"/>
</dbReference>
<dbReference type="PANTHER" id="PTHR13405:SF11">
    <property type="entry name" value="NUCLEAR PORE COMPLEX PROTEIN NUP133"/>
    <property type="match status" value="1"/>
</dbReference>
<evidence type="ECO:0000256" key="6">
    <source>
        <dbReference type="ARBA" id="ARBA00023010"/>
    </source>
</evidence>
<dbReference type="AlphaFoldDB" id="A0A5C3NDV8"/>
<dbReference type="GO" id="GO:0016973">
    <property type="term" value="P:poly(A)+ mRNA export from nucleus"/>
    <property type="evidence" value="ECO:0007669"/>
    <property type="project" value="TreeGrafter"/>
</dbReference>
<keyword evidence="7" id="KW-0539">Nucleus</keyword>
<evidence type="ECO:0000256" key="2">
    <source>
        <dbReference type="ARBA" id="ARBA00005569"/>
    </source>
</evidence>
<keyword evidence="12" id="KW-1185">Reference proteome</keyword>
<dbReference type="GO" id="GO:0031080">
    <property type="term" value="C:nuclear pore outer ring"/>
    <property type="evidence" value="ECO:0007669"/>
    <property type="project" value="TreeGrafter"/>
</dbReference>
<feature type="domain" description="Nucleoporin Nup133/Nup155-like N-terminal" evidence="10">
    <location>
        <begin position="88"/>
        <end position="449"/>
    </location>
</feature>
<name>A0A5C3NDV8_9AGAM</name>
<organism evidence="11 12">
    <name type="scientific">Heliocybe sulcata</name>
    <dbReference type="NCBI Taxonomy" id="5364"/>
    <lineage>
        <taxon>Eukaryota</taxon>
        <taxon>Fungi</taxon>
        <taxon>Dikarya</taxon>
        <taxon>Basidiomycota</taxon>
        <taxon>Agaricomycotina</taxon>
        <taxon>Agaricomycetes</taxon>
        <taxon>Gloeophyllales</taxon>
        <taxon>Gloeophyllaceae</taxon>
        <taxon>Heliocybe</taxon>
    </lineage>
</organism>
<evidence type="ECO:0000256" key="8">
    <source>
        <dbReference type="SAM" id="MobiDB-lite"/>
    </source>
</evidence>
<dbReference type="Gene3D" id="1.20.58.1380">
    <property type="match status" value="1"/>
</dbReference>
<sequence>MSFSPAPRRPHRVNAARRAAQSPLQGHVPRGNSLTATRRATPVLRGTPDRASPFADDVSMVSASSDAEGSRASTSDGRLRAEGVFARSDQLDAVFYANLPVEVKQVLKNVDFYTSPYSGEVDTLTGFALVSTAQKCFVWKHAQALTGTPTCYIFACPLDYVLGTTPLHCLVPFGSGREPGLILISSSGETRFWDSIASGLAGGEHFVSIQLGLSTGETVTTLTRADAVTYIASTSIGRLLRLTVTSDGSKYHIAHHIFSRPQSAHGLARFLPGLWAEPTPQIEKGYVSSVALGKESESGQDVWALVNARIQKWNMTADDWEEVVLDEEVISKIRDAVRATNWSNVPLSDYELDLDMLDLHVEKTGKLLLLCSYFGTEHDAVGENSTRARRVYLVAQMSHWVGSLSVDKVTTIPYQTTSSSGAPIRPRMTLMASGSLVAVQFGDAVALCSRETEYRDRIALKSASDRTLGLGAVEQGSELLIMTATTIMKVVVDMEKVADFDPVTGGANIVKSIMTQAVLYGTNPENPLDFSFPPGVDEGSLMSGATQLSESILESDPELLRPNVDMQAQLQSREELLSFLIQFINDNAVLPKVSQTCRQQLASHAEKQFAARELWLMHNKYQSVTQSHSVLNEAIHNYLSAMRDDDHADPERAFFRKHVSRLGELMVYVMDVTRRSSYEMNRKLLEALMEANRVVYMIIDSGMHFRRNYGAKYGIQEPMYNPWTSAPPMIDIVFELFNMTTKIIETPTVETGTAAQYVKEELKKQIPDIGGLVFGCMTERLDWLKSPVAATEPGNDKEKTDLQERFAASRPQILDTIRRVGYPEKAFHLAEYYHDLRSLASLCHKDKVYPPDENPYLSKIQASLDHFREAFAMELFQWYVENGELRTLFAQQERYGDYIDMYFAQHPNPTISWINDIGKGRYGAASESLLEVAKGEGTLEVKHLMLSIGKLSQLAQLHEPNASVEEKVLNAFHDGLDFISVHETLLEKFRVVLEAHKGKQSHDAQADTVVRAKAKSLANRKYTMRLFKDLIRQLLQGKALGVEDIVDLLTLKDNDGEEMEDYTTALQLVDEAKVSRGIPSNVEVADHLVPQDLPKIRIKSAVRSVWRRIYMHDDWATIKQTKNLTDAELTARLQNTALYQTLLSVLSLESHPDEYTLLRPRDCQEPPSAEEISARFPGMDPDAVEALVDEFEAEGVEVIESGVDEDGIWERVLELVRQAQEGGPGRDVPMEG</sequence>
<keyword evidence="6" id="KW-0811">Translocation</keyword>
<gene>
    <name evidence="11" type="ORF">OE88DRAFT_1674600</name>
</gene>
<dbReference type="OrthoDB" id="103454at2759"/>
<feature type="compositionally biased region" description="Low complexity" evidence="8">
    <location>
        <begin position="55"/>
        <end position="67"/>
    </location>
</feature>
<feature type="domain" description="Nucleoporin Nup133/Nup155-like C-terminal" evidence="9">
    <location>
        <begin position="776"/>
        <end position="1152"/>
    </location>
</feature>
<accession>A0A5C3NDV8</accession>
<evidence type="ECO:0000259" key="9">
    <source>
        <dbReference type="Pfam" id="PF03177"/>
    </source>
</evidence>
<evidence type="ECO:0000256" key="3">
    <source>
        <dbReference type="ARBA" id="ARBA00022448"/>
    </source>
</evidence>
<dbReference type="SUPFAM" id="SSF117289">
    <property type="entry name" value="Nucleoporin domain"/>
    <property type="match status" value="1"/>
</dbReference>
<dbReference type="GO" id="GO:0017056">
    <property type="term" value="F:structural constituent of nuclear pore"/>
    <property type="evidence" value="ECO:0007669"/>
    <property type="project" value="InterPro"/>
</dbReference>
<dbReference type="Gene3D" id="2.130.10.10">
    <property type="entry name" value="YVTN repeat-like/Quinoprotein amine dehydrogenase"/>
    <property type="match status" value="1"/>
</dbReference>
<evidence type="ECO:0000313" key="11">
    <source>
        <dbReference type="EMBL" id="TFK55057.1"/>
    </source>
</evidence>
<evidence type="ECO:0000259" key="10">
    <source>
        <dbReference type="Pfam" id="PF08801"/>
    </source>
</evidence>
<dbReference type="PANTHER" id="PTHR13405">
    <property type="entry name" value="NUCLEAR PORE COMPLEX PROTEIN NUP133"/>
    <property type="match status" value="1"/>
</dbReference>
<keyword evidence="5" id="KW-0653">Protein transport</keyword>
<evidence type="ECO:0000256" key="1">
    <source>
        <dbReference type="ARBA" id="ARBA00004259"/>
    </source>
</evidence>
<protein>
    <recommendedName>
        <fullName evidence="13">Nucleoporin Nup133/Nup155-like C-terminal domain-containing protein</fullName>
    </recommendedName>
</protein>
<reference evidence="11 12" key="1">
    <citation type="journal article" date="2019" name="Nat. Ecol. Evol.">
        <title>Megaphylogeny resolves global patterns of mushroom evolution.</title>
        <authorList>
            <person name="Varga T."/>
            <person name="Krizsan K."/>
            <person name="Foldi C."/>
            <person name="Dima B."/>
            <person name="Sanchez-Garcia M."/>
            <person name="Sanchez-Ramirez S."/>
            <person name="Szollosi G.J."/>
            <person name="Szarkandi J.G."/>
            <person name="Papp V."/>
            <person name="Albert L."/>
            <person name="Andreopoulos W."/>
            <person name="Angelini C."/>
            <person name="Antonin V."/>
            <person name="Barry K.W."/>
            <person name="Bougher N.L."/>
            <person name="Buchanan P."/>
            <person name="Buyck B."/>
            <person name="Bense V."/>
            <person name="Catcheside P."/>
            <person name="Chovatia M."/>
            <person name="Cooper J."/>
            <person name="Damon W."/>
            <person name="Desjardin D."/>
            <person name="Finy P."/>
            <person name="Geml J."/>
            <person name="Haridas S."/>
            <person name="Hughes K."/>
            <person name="Justo A."/>
            <person name="Karasinski D."/>
            <person name="Kautmanova I."/>
            <person name="Kiss B."/>
            <person name="Kocsube S."/>
            <person name="Kotiranta H."/>
            <person name="LaButti K.M."/>
            <person name="Lechner B.E."/>
            <person name="Liimatainen K."/>
            <person name="Lipzen A."/>
            <person name="Lukacs Z."/>
            <person name="Mihaltcheva S."/>
            <person name="Morgado L.N."/>
            <person name="Niskanen T."/>
            <person name="Noordeloos M.E."/>
            <person name="Ohm R.A."/>
            <person name="Ortiz-Santana B."/>
            <person name="Ovrebo C."/>
            <person name="Racz N."/>
            <person name="Riley R."/>
            <person name="Savchenko A."/>
            <person name="Shiryaev A."/>
            <person name="Soop K."/>
            <person name="Spirin V."/>
            <person name="Szebenyi C."/>
            <person name="Tomsovsky M."/>
            <person name="Tulloss R.E."/>
            <person name="Uehling J."/>
            <person name="Grigoriev I.V."/>
            <person name="Vagvolgyi C."/>
            <person name="Papp T."/>
            <person name="Martin F.M."/>
            <person name="Miettinen O."/>
            <person name="Hibbett D.S."/>
            <person name="Nagy L.G."/>
        </authorList>
    </citation>
    <scope>NUCLEOTIDE SEQUENCE [LARGE SCALE GENOMIC DNA]</scope>
    <source>
        <strain evidence="11 12">OMC1185</strain>
    </source>
</reference>
<evidence type="ECO:0000313" key="12">
    <source>
        <dbReference type="Proteomes" id="UP000305948"/>
    </source>
</evidence>
<evidence type="ECO:0000256" key="7">
    <source>
        <dbReference type="ARBA" id="ARBA00023242"/>
    </source>
</evidence>
<evidence type="ECO:0000256" key="4">
    <source>
        <dbReference type="ARBA" id="ARBA00022816"/>
    </source>
</evidence>
<dbReference type="GO" id="GO:0000972">
    <property type="term" value="P:transcription-dependent tethering of RNA polymerase II gene DNA at nuclear periphery"/>
    <property type="evidence" value="ECO:0007669"/>
    <property type="project" value="TreeGrafter"/>
</dbReference>
<dbReference type="Pfam" id="PF08801">
    <property type="entry name" value="Nucleoporin_N"/>
    <property type="match status" value="1"/>
</dbReference>
<keyword evidence="4" id="KW-0509">mRNA transport</keyword>
<dbReference type="EMBL" id="ML213505">
    <property type="protein sequence ID" value="TFK55057.1"/>
    <property type="molecule type" value="Genomic_DNA"/>
</dbReference>
<proteinExistence type="inferred from homology"/>
<dbReference type="Pfam" id="PF03177">
    <property type="entry name" value="Nucleoporin_C"/>
    <property type="match status" value="1"/>
</dbReference>